<organism evidence="5 9">
    <name type="scientific">Vibrio aestuarianus</name>
    <dbReference type="NCBI Taxonomy" id="28171"/>
    <lineage>
        <taxon>Bacteria</taxon>
        <taxon>Pseudomonadati</taxon>
        <taxon>Pseudomonadota</taxon>
        <taxon>Gammaproteobacteria</taxon>
        <taxon>Vibrionales</taxon>
        <taxon>Vibrionaceae</taxon>
        <taxon>Vibrio</taxon>
    </lineage>
</organism>
<reference evidence="5 10" key="1">
    <citation type="submission" date="2022-02" db="EMBL/GenBank/DDBJ databases">
        <title>Emergence and expansion in Europe of a Vibrio aestuarianus clonal complex pathogenic for oysters.</title>
        <authorList>
            <person name="Mesnil A."/>
            <person name="Travers M.-A."/>
        </authorList>
    </citation>
    <scope>NUCLEOTIDE SEQUENCE</scope>
    <source>
        <strain evidence="6">151-ITT-15-cp-1</strain>
        <strain evidence="4">19_064_11T1</strain>
        <strain evidence="5">19_064_15T1</strain>
        <strain evidence="8 10">U17</strain>
        <strain evidence="7">U29</strain>
    </source>
</reference>
<dbReference type="GeneID" id="79915803"/>
<dbReference type="Proteomes" id="UP001140978">
    <property type="component" value="Unassembled WGS sequence"/>
</dbReference>
<gene>
    <name evidence="6" type="ORF">L9W73_12450</name>
    <name evidence="4" type="ORF">L9W94_16485</name>
    <name evidence="5" type="ORF">L9X51_14610</name>
    <name evidence="7" type="ORF">PYE51_13715</name>
    <name evidence="8" type="ORF">PYE67_01200</name>
</gene>
<comment type="similarity">
    <text evidence="3">Belongs to the Rsd/AlgQ family.</text>
</comment>
<accession>A0A7X6NCB2</accession>
<protein>
    <submittedName>
        <fullName evidence="5">Rsd/AlgQ family anti-sigma factor</fullName>
    </submittedName>
</protein>
<dbReference type="PIRSF" id="PIRSF016548">
    <property type="entry name" value="Rsd_AlgQ"/>
    <property type="match status" value="1"/>
</dbReference>
<dbReference type="GO" id="GO:0006355">
    <property type="term" value="P:regulation of DNA-templated transcription"/>
    <property type="evidence" value="ECO:0007669"/>
    <property type="project" value="InterPro"/>
</dbReference>
<dbReference type="Proteomes" id="UP001140973">
    <property type="component" value="Unassembled WGS sequence"/>
</dbReference>
<evidence type="ECO:0000256" key="2">
    <source>
        <dbReference type="ARBA" id="ARBA00023163"/>
    </source>
</evidence>
<evidence type="ECO:0000256" key="3">
    <source>
        <dbReference type="RuleBase" id="RU004409"/>
    </source>
</evidence>
<evidence type="ECO:0000256" key="1">
    <source>
        <dbReference type="ARBA" id="ARBA00023015"/>
    </source>
</evidence>
<dbReference type="Proteomes" id="UP001241226">
    <property type="component" value="Chromosome 1"/>
</dbReference>
<dbReference type="Gene3D" id="1.20.120.1370">
    <property type="entry name" value="Regulator of RNA polymerase sigma(70) subunit, domain 4"/>
    <property type="match status" value="1"/>
</dbReference>
<dbReference type="Proteomes" id="UP001140979">
    <property type="component" value="Unassembled WGS sequence"/>
</dbReference>
<evidence type="ECO:0000313" key="9">
    <source>
        <dbReference type="Proteomes" id="UP001140978"/>
    </source>
</evidence>
<dbReference type="NCBIfam" id="NF008723">
    <property type="entry name" value="PRK11718.1"/>
    <property type="match status" value="1"/>
</dbReference>
<dbReference type="InterPro" id="IPR038309">
    <property type="entry name" value="Rsd/AlgQ_sf"/>
</dbReference>
<evidence type="ECO:0000313" key="8">
    <source>
        <dbReference type="EMBL" id="WGK86489.1"/>
    </source>
</evidence>
<keyword evidence="2 3" id="KW-0804">Transcription</keyword>
<dbReference type="EMBL" id="CP118709">
    <property type="protein sequence ID" value="WGK83016.1"/>
    <property type="molecule type" value="Genomic_DNA"/>
</dbReference>
<dbReference type="EMBL" id="JAKNAP010000046">
    <property type="protein sequence ID" value="MDE1358112.1"/>
    <property type="molecule type" value="Genomic_DNA"/>
</dbReference>
<dbReference type="Proteomes" id="UP001239257">
    <property type="component" value="Chromosome 1"/>
</dbReference>
<evidence type="ECO:0000313" key="7">
    <source>
        <dbReference type="EMBL" id="WGK83016.1"/>
    </source>
</evidence>
<name>A0A7X6NCB2_9VIBR</name>
<dbReference type="EMBL" id="JAKNBA010000037">
    <property type="protein sequence ID" value="MDE1243720.1"/>
    <property type="molecule type" value="Genomic_DNA"/>
</dbReference>
<keyword evidence="1 3" id="KW-0805">Transcription regulation</keyword>
<dbReference type="AlphaFoldDB" id="A0A7X6NCB2"/>
<dbReference type="RefSeq" id="WP_053309814.1">
    <property type="nucleotide sequence ID" value="NZ_CALYLA010000020.1"/>
</dbReference>
<dbReference type="EMBL" id="JAKNAX010000046">
    <property type="protein sequence ID" value="MDE1347661.1"/>
    <property type="molecule type" value="Genomic_DNA"/>
</dbReference>
<sequence length="164" mass="18688">MVMLKKLKRTQEQWGGSSELIDHWLDTRQTLIVEYCKLAALQPCSAKTNVTELPSPKELQLFCQQLVDYISEGHFKIYDMVMDKWRSTGFEATDEINQTYGKIVLTTEPLLNFTDKYAAVSDEDDLDDFDSDLSLIGEIIEARFEVEDYLIQLIADSLAIPPGA</sequence>
<dbReference type="EMBL" id="CP118711">
    <property type="protein sequence ID" value="WGK86489.1"/>
    <property type="molecule type" value="Genomic_DNA"/>
</dbReference>
<proteinExistence type="inferred from homology"/>
<dbReference type="InterPro" id="IPR007448">
    <property type="entry name" value="Sigma70_reg_Rsd_AlgQ"/>
</dbReference>
<evidence type="ECO:0000313" key="10">
    <source>
        <dbReference type="Proteomes" id="UP001241226"/>
    </source>
</evidence>
<evidence type="ECO:0000313" key="5">
    <source>
        <dbReference type="EMBL" id="MDE1347661.1"/>
    </source>
</evidence>
<dbReference type="Pfam" id="PF04353">
    <property type="entry name" value="Rsd_AlgQ"/>
    <property type="match status" value="1"/>
</dbReference>
<evidence type="ECO:0000313" key="4">
    <source>
        <dbReference type="EMBL" id="MDE1243720.1"/>
    </source>
</evidence>
<evidence type="ECO:0000313" key="6">
    <source>
        <dbReference type="EMBL" id="MDE1358112.1"/>
    </source>
</evidence>